<sequence length="141" mass="15895">MSAIRYVHLTSGEPLPPLSLPPFKAIIVAEDTADDGWRKDVSEWLIRSNCLYLCTWGDACEAWHDNMDDANIGEFEGGTIPDDRFVMTTWHAGEPLSEAFWFAGICAEHPTVELRHTLIVHIAPRERGDALLEQYRSAIVE</sequence>
<feature type="domain" description="DUF7684" evidence="1">
    <location>
        <begin position="4"/>
        <end position="137"/>
    </location>
</feature>
<dbReference type="Pfam" id="PF24733">
    <property type="entry name" value="DUF7684"/>
    <property type="match status" value="1"/>
</dbReference>
<evidence type="ECO:0000313" key="2">
    <source>
        <dbReference type="EMBL" id="QNQ10453.1"/>
    </source>
</evidence>
<evidence type="ECO:0000313" key="3">
    <source>
        <dbReference type="Proteomes" id="UP000516148"/>
    </source>
</evidence>
<name>A0A7H0LLA0_9SPHN</name>
<evidence type="ECO:0000259" key="1">
    <source>
        <dbReference type="Pfam" id="PF24733"/>
    </source>
</evidence>
<protein>
    <recommendedName>
        <fullName evidence="1">DUF7684 domain-containing protein</fullName>
    </recommendedName>
</protein>
<organism evidence="2 3">
    <name type="scientific">Sphingomonas alpina</name>
    <dbReference type="NCBI Taxonomy" id="653931"/>
    <lineage>
        <taxon>Bacteria</taxon>
        <taxon>Pseudomonadati</taxon>
        <taxon>Pseudomonadota</taxon>
        <taxon>Alphaproteobacteria</taxon>
        <taxon>Sphingomonadales</taxon>
        <taxon>Sphingomonadaceae</taxon>
        <taxon>Sphingomonas</taxon>
    </lineage>
</organism>
<reference evidence="2 3" key="1">
    <citation type="submission" date="2020-09" db="EMBL/GenBank/DDBJ databases">
        <title>Sphingomonas sp., a new species isolated from pork steak.</title>
        <authorList>
            <person name="Heidler von Heilborn D."/>
        </authorList>
    </citation>
    <scope>NUCLEOTIDE SEQUENCE [LARGE SCALE GENOMIC DNA]</scope>
    <source>
        <strain evidence="3">S8-3T</strain>
    </source>
</reference>
<dbReference type="Proteomes" id="UP000516148">
    <property type="component" value="Chromosome"/>
</dbReference>
<dbReference type="KEGG" id="spap:H3Z74_04310"/>
<keyword evidence="3" id="KW-1185">Reference proteome</keyword>
<dbReference type="AlphaFoldDB" id="A0A7H0LLA0"/>
<dbReference type="RefSeq" id="WP_187762751.1">
    <property type="nucleotide sequence ID" value="NZ_CP061038.1"/>
</dbReference>
<gene>
    <name evidence="2" type="ORF">H3Z74_04310</name>
</gene>
<dbReference type="EMBL" id="CP061038">
    <property type="protein sequence ID" value="QNQ10453.1"/>
    <property type="molecule type" value="Genomic_DNA"/>
</dbReference>
<proteinExistence type="predicted"/>
<accession>A0A7H0LLA0</accession>
<dbReference type="InterPro" id="IPR056101">
    <property type="entry name" value="DUF7684"/>
</dbReference>